<dbReference type="InterPro" id="IPR000150">
    <property type="entry name" value="Cof"/>
</dbReference>
<dbReference type="AlphaFoldDB" id="A0A3E3E7Y4"/>
<dbReference type="Gene3D" id="3.30.1240.10">
    <property type="match status" value="1"/>
</dbReference>
<dbReference type="SFLD" id="SFLDG01140">
    <property type="entry name" value="C2.B:_Phosphomannomutase_and_P"/>
    <property type="match status" value="1"/>
</dbReference>
<dbReference type="PANTHER" id="PTHR10000:SF25">
    <property type="entry name" value="PHOSPHATASE YKRA-RELATED"/>
    <property type="match status" value="1"/>
</dbReference>
<dbReference type="GO" id="GO:0016791">
    <property type="term" value="F:phosphatase activity"/>
    <property type="evidence" value="ECO:0007669"/>
    <property type="project" value="TreeGrafter"/>
</dbReference>
<proteinExistence type="predicted"/>
<protein>
    <submittedName>
        <fullName evidence="1">HAD family hydrolase</fullName>
    </submittedName>
</protein>
<reference evidence="1 2" key="1">
    <citation type="submission" date="2018-08" db="EMBL/GenBank/DDBJ databases">
        <title>A genome reference for cultivated species of the human gut microbiota.</title>
        <authorList>
            <person name="Zou Y."/>
            <person name="Xue W."/>
            <person name="Luo G."/>
        </authorList>
    </citation>
    <scope>NUCLEOTIDE SEQUENCE [LARGE SCALE GENOMIC DNA]</scope>
    <source>
        <strain evidence="1 2">TF08-11</strain>
    </source>
</reference>
<evidence type="ECO:0000313" key="1">
    <source>
        <dbReference type="EMBL" id="RGD77641.1"/>
    </source>
</evidence>
<gene>
    <name evidence="1" type="ORF">DXC78_02405</name>
</gene>
<dbReference type="RefSeq" id="WP_117445549.1">
    <property type="nucleotide sequence ID" value="NZ_JBFBOW010000010.1"/>
</dbReference>
<dbReference type="PANTHER" id="PTHR10000">
    <property type="entry name" value="PHOSPHOSERINE PHOSPHATASE"/>
    <property type="match status" value="1"/>
</dbReference>
<dbReference type="Pfam" id="PF08282">
    <property type="entry name" value="Hydrolase_3"/>
    <property type="match status" value="1"/>
</dbReference>
<accession>A0A3E3E7Y4</accession>
<dbReference type="EMBL" id="QUSK01000004">
    <property type="protein sequence ID" value="RGD77641.1"/>
    <property type="molecule type" value="Genomic_DNA"/>
</dbReference>
<dbReference type="InterPro" id="IPR023214">
    <property type="entry name" value="HAD_sf"/>
</dbReference>
<evidence type="ECO:0000313" key="2">
    <source>
        <dbReference type="Proteomes" id="UP000260721"/>
    </source>
</evidence>
<dbReference type="GO" id="GO:0000287">
    <property type="term" value="F:magnesium ion binding"/>
    <property type="evidence" value="ECO:0007669"/>
    <property type="project" value="TreeGrafter"/>
</dbReference>
<name>A0A3E3E7Y4_9FIRM</name>
<dbReference type="Proteomes" id="UP000260721">
    <property type="component" value="Unassembled WGS sequence"/>
</dbReference>
<dbReference type="SFLD" id="SFLDS00003">
    <property type="entry name" value="Haloacid_Dehalogenase"/>
    <property type="match status" value="1"/>
</dbReference>
<dbReference type="Gene3D" id="3.40.50.1000">
    <property type="entry name" value="HAD superfamily/HAD-like"/>
    <property type="match status" value="1"/>
</dbReference>
<dbReference type="NCBIfam" id="TIGR01484">
    <property type="entry name" value="HAD-SF-IIB"/>
    <property type="match status" value="1"/>
</dbReference>
<dbReference type="InterPro" id="IPR036412">
    <property type="entry name" value="HAD-like_sf"/>
</dbReference>
<dbReference type="NCBIfam" id="TIGR00099">
    <property type="entry name" value="Cof-subfamily"/>
    <property type="match status" value="1"/>
</dbReference>
<sequence length="277" mass="31101">MKKAIFLDIDGTLFDYSTNSIPESSIKAIRMAKKNGHLIFICTGRGISEVGNDFSFLPLDGYILSCGANIFVHKKNIYTASFPQDALHYCVNFMKKHHIGFTLDGHSKSFLDGEAYDMFHSFKLEQANNNSELARALLNENKMFHFSSIKPIDYYSILKISLFSKDRKVCEELMQSLPNTITGFLNTSTSSLTHGEIMIDGITKATGIKKVLDYVRFPIEDSIAFGDSLNDIEMLKFSNIGVCMGNGDKEVKKVADFVTKSIDKNGLYYAFVKLKLL</sequence>
<dbReference type="InterPro" id="IPR006379">
    <property type="entry name" value="HAD-SF_hydro_IIB"/>
</dbReference>
<dbReference type="GO" id="GO:0005829">
    <property type="term" value="C:cytosol"/>
    <property type="evidence" value="ECO:0007669"/>
    <property type="project" value="TreeGrafter"/>
</dbReference>
<dbReference type="SUPFAM" id="SSF56784">
    <property type="entry name" value="HAD-like"/>
    <property type="match status" value="1"/>
</dbReference>
<keyword evidence="1" id="KW-0378">Hydrolase</keyword>
<organism evidence="1 2">
    <name type="scientific">Faecalicoccus pleomorphus</name>
    <dbReference type="NCBI Taxonomy" id="1323"/>
    <lineage>
        <taxon>Bacteria</taxon>
        <taxon>Bacillati</taxon>
        <taxon>Bacillota</taxon>
        <taxon>Erysipelotrichia</taxon>
        <taxon>Erysipelotrichales</taxon>
        <taxon>Erysipelotrichaceae</taxon>
        <taxon>Faecalicoccus</taxon>
    </lineage>
</organism>
<comment type="caution">
    <text evidence="1">The sequence shown here is derived from an EMBL/GenBank/DDBJ whole genome shotgun (WGS) entry which is preliminary data.</text>
</comment>